<comment type="subcellular location">
    <subcellularLocation>
        <location evidence="3">Cell membrane</location>
    </subcellularLocation>
    <subcellularLocation>
        <location evidence="2">Secreted</location>
        <location evidence="2">Cell wall</location>
    </subcellularLocation>
</comment>
<dbReference type="OrthoDB" id="77201at2759"/>
<keyword evidence="15" id="KW-0624">Polysaccharide degradation</keyword>
<protein>
    <recommendedName>
        <fullName evidence="5">glucan endo-1,3-beta-D-glucosidase</fullName>
        <ecNumber evidence="5">3.2.1.39</ecNumber>
    </recommendedName>
    <alternativeName>
        <fullName evidence="18">Endo-1,3-beta-glucanase btgC</fullName>
    </alternativeName>
    <alternativeName>
        <fullName evidence="17">Laminarinase btgC</fullName>
    </alternativeName>
</protein>
<reference evidence="23" key="1">
    <citation type="submission" date="2014-09" db="EMBL/GenBank/DDBJ databases">
        <authorList>
            <person name="Sharma Rahul"/>
            <person name="Thines Marco"/>
        </authorList>
    </citation>
    <scope>NUCLEOTIDE SEQUENCE [LARGE SCALE GENOMIC DNA]</scope>
</reference>
<evidence type="ECO:0000313" key="22">
    <source>
        <dbReference type="EMBL" id="CEG37184.1"/>
    </source>
</evidence>
<evidence type="ECO:0000256" key="3">
    <source>
        <dbReference type="ARBA" id="ARBA00004236"/>
    </source>
</evidence>
<dbReference type="GeneID" id="36399685"/>
<dbReference type="PANTHER" id="PTHR16631">
    <property type="entry name" value="GLUCAN 1,3-BETA-GLUCOSIDASE"/>
    <property type="match status" value="1"/>
</dbReference>
<dbReference type="GO" id="GO:0042973">
    <property type="term" value="F:glucan endo-1,3-beta-D-glucosidase activity"/>
    <property type="evidence" value="ECO:0007669"/>
    <property type="project" value="UniProtKB-EC"/>
</dbReference>
<evidence type="ECO:0000256" key="1">
    <source>
        <dbReference type="ARBA" id="ARBA00000382"/>
    </source>
</evidence>
<evidence type="ECO:0000256" key="19">
    <source>
        <dbReference type="RuleBase" id="RU004335"/>
    </source>
</evidence>
<evidence type="ECO:0000256" key="13">
    <source>
        <dbReference type="ARBA" id="ARBA00023277"/>
    </source>
</evidence>
<evidence type="ECO:0000256" key="9">
    <source>
        <dbReference type="ARBA" id="ARBA00022729"/>
    </source>
</evidence>
<evidence type="ECO:0000256" key="15">
    <source>
        <dbReference type="ARBA" id="ARBA00023326"/>
    </source>
</evidence>
<accession>A0A0P1AA51</accession>
<dbReference type="InterPro" id="IPR000772">
    <property type="entry name" value="Ricin_B_lectin"/>
</dbReference>
<keyword evidence="12" id="KW-0325">Glycoprotein</keyword>
<dbReference type="InterPro" id="IPR000490">
    <property type="entry name" value="Glyco_hydro_17"/>
</dbReference>
<dbReference type="InterPro" id="IPR035992">
    <property type="entry name" value="Ricin_B-like_lectins"/>
</dbReference>
<organism evidence="22 23">
    <name type="scientific">Plasmopara halstedii</name>
    <name type="common">Downy mildew of sunflower</name>
    <dbReference type="NCBI Taxonomy" id="4781"/>
    <lineage>
        <taxon>Eukaryota</taxon>
        <taxon>Sar</taxon>
        <taxon>Stramenopiles</taxon>
        <taxon>Oomycota</taxon>
        <taxon>Peronosporomycetes</taxon>
        <taxon>Peronosporales</taxon>
        <taxon>Peronosporaceae</taxon>
        <taxon>Plasmopara</taxon>
    </lineage>
</organism>
<dbReference type="PANTHER" id="PTHR16631:SF17">
    <property type="entry name" value="GLUCAN ENDO-1,3-BETA-GLUCOSIDASE BTGC"/>
    <property type="match status" value="1"/>
</dbReference>
<evidence type="ECO:0000256" key="6">
    <source>
        <dbReference type="ARBA" id="ARBA00022475"/>
    </source>
</evidence>
<dbReference type="Gene3D" id="2.80.10.50">
    <property type="match status" value="1"/>
</dbReference>
<comment type="catalytic activity">
    <reaction evidence="1">
        <text>Hydrolysis of (1-&gt;3)-beta-D-glucosidic linkages in (1-&gt;3)-beta-D-glucans.</text>
        <dbReference type="EC" id="3.2.1.39"/>
    </reaction>
</comment>
<evidence type="ECO:0000256" key="11">
    <source>
        <dbReference type="ARBA" id="ARBA00023136"/>
    </source>
</evidence>
<dbReference type="EC" id="3.2.1.39" evidence="5"/>
<dbReference type="GO" id="GO:0005886">
    <property type="term" value="C:plasma membrane"/>
    <property type="evidence" value="ECO:0007669"/>
    <property type="project" value="UniProtKB-SubCell"/>
</dbReference>
<evidence type="ECO:0000256" key="17">
    <source>
        <dbReference type="ARBA" id="ARBA00042373"/>
    </source>
</evidence>
<keyword evidence="22" id="KW-0430">Lectin</keyword>
<dbReference type="STRING" id="4781.A0A0P1AA51"/>
<dbReference type="OMA" id="VKHQGFC"/>
<dbReference type="CDD" id="cd00161">
    <property type="entry name" value="beta-trefoil_Ricin-like"/>
    <property type="match status" value="1"/>
</dbReference>
<feature type="chain" id="PRO_5006058482" description="glucan endo-1,3-beta-D-glucosidase" evidence="20">
    <location>
        <begin position="22"/>
        <end position="443"/>
    </location>
</feature>
<keyword evidence="23" id="KW-1185">Reference proteome</keyword>
<evidence type="ECO:0000313" key="23">
    <source>
        <dbReference type="Proteomes" id="UP000054928"/>
    </source>
</evidence>
<keyword evidence="14" id="KW-0961">Cell wall biogenesis/degradation</keyword>
<dbReference type="SUPFAM" id="SSF51445">
    <property type="entry name" value="(Trans)glycosidases"/>
    <property type="match status" value="1"/>
</dbReference>
<dbReference type="Pfam" id="PF00652">
    <property type="entry name" value="Ricin_B_lectin"/>
    <property type="match status" value="1"/>
</dbReference>
<comment type="function">
    <text evidence="16">Glucanases play a role in cell expansion during growth, in cell-cell fusion during mating, and in spore release during sporulation. This enzyme may be involved in beta-glucan degradation. Active on laminarin and lichenan.</text>
</comment>
<evidence type="ECO:0000256" key="14">
    <source>
        <dbReference type="ARBA" id="ARBA00023316"/>
    </source>
</evidence>
<name>A0A0P1AA51_PLAHL</name>
<keyword evidence="9 20" id="KW-0732">Signal</keyword>
<dbReference type="InterPro" id="IPR017853">
    <property type="entry name" value="GH"/>
</dbReference>
<feature type="signal peptide" evidence="20">
    <location>
        <begin position="1"/>
        <end position="21"/>
    </location>
</feature>
<dbReference type="EMBL" id="CCYD01000261">
    <property type="protein sequence ID" value="CEG37184.1"/>
    <property type="molecule type" value="Genomic_DNA"/>
</dbReference>
<dbReference type="PROSITE" id="PS50231">
    <property type="entry name" value="RICIN_B_LECTIN"/>
    <property type="match status" value="1"/>
</dbReference>
<keyword evidence="11" id="KW-0472">Membrane</keyword>
<evidence type="ECO:0000256" key="18">
    <source>
        <dbReference type="ARBA" id="ARBA00043078"/>
    </source>
</evidence>
<dbReference type="Gene3D" id="3.20.20.80">
    <property type="entry name" value="Glycosidases"/>
    <property type="match status" value="1"/>
</dbReference>
<keyword evidence="7" id="KW-0134">Cell wall</keyword>
<sequence length="443" mass="50160">MKLYLSTFVASLVSLLNDANALNVKIFGLNYSARIGADWLPENEKCKSAAQIQKDMYAIKGVTDIVRIYSLVDCNLAEIILPAARNAGLRVQLGIWTTARYSSLAGEKAKLTSLIDSGIYQDSLVVGLHVGSETMYREEIDVNTAISYMNEIRDFLHSRGKYIPVSIADVINVYNANPQLVDAVDEVVVNQFSFWENIDVTEAAARTLDRLKNLRILCAEKGKPMRIGETGWSSSGEEVTASAATPENQAKFFSDFYRMAHAHNFEYYWYVAFDSDWRRIIGEKEVEASFGIFKEDDTMKSNFDQLNITLLDKRAIRNVGSNLLLSENNGAVYMSAKSNDWLVQEQQIWFFDPVTLQIRSMSSDRCLDAYQPWDGSIVYVYRCLDYEGNQKWGYNSQTGQIRHLKHVGFCLDTDPLQENKVQLYGCSDNNPNQMWAVIDPSSI</sequence>
<proteinExistence type="inferred from homology"/>
<evidence type="ECO:0000256" key="4">
    <source>
        <dbReference type="ARBA" id="ARBA00008773"/>
    </source>
</evidence>
<keyword evidence="8" id="KW-0964">Secreted</keyword>
<evidence type="ECO:0000256" key="8">
    <source>
        <dbReference type="ARBA" id="ARBA00022525"/>
    </source>
</evidence>
<dbReference type="SMART" id="SM00458">
    <property type="entry name" value="RICIN"/>
    <property type="match status" value="1"/>
</dbReference>
<feature type="domain" description="Ricin B lectin" evidence="21">
    <location>
        <begin position="313"/>
        <end position="438"/>
    </location>
</feature>
<dbReference type="AlphaFoldDB" id="A0A0P1AA51"/>
<dbReference type="SUPFAM" id="SSF50370">
    <property type="entry name" value="Ricin B-like lectins"/>
    <property type="match status" value="1"/>
</dbReference>
<dbReference type="GO" id="GO:0000272">
    <property type="term" value="P:polysaccharide catabolic process"/>
    <property type="evidence" value="ECO:0007669"/>
    <property type="project" value="UniProtKB-KW"/>
</dbReference>
<dbReference type="InterPro" id="IPR050732">
    <property type="entry name" value="Beta-glucan_modifiers"/>
</dbReference>
<evidence type="ECO:0000256" key="12">
    <source>
        <dbReference type="ARBA" id="ARBA00023180"/>
    </source>
</evidence>
<dbReference type="GO" id="GO:0030246">
    <property type="term" value="F:carbohydrate binding"/>
    <property type="evidence" value="ECO:0007669"/>
    <property type="project" value="UniProtKB-KW"/>
</dbReference>
<comment type="similarity">
    <text evidence="4 19">Belongs to the glycosyl hydrolase 17 family.</text>
</comment>
<evidence type="ECO:0000256" key="20">
    <source>
        <dbReference type="SAM" id="SignalP"/>
    </source>
</evidence>
<dbReference type="GO" id="GO:0071555">
    <property type="term" value="P:cell wall organization"/>
    <property type="evidence" value="ECO:0007669"/>
    <property type="project" value="UniProtKB-KW"/>
</dbReference>
<evidence type="ECO:0000256" key="7">
    <source>
        <dbReference type="ARBA" id="ARBA00022512"/>
    </source>
</evidence>
<evidence type="ECO:0000256" key="10">
    <source>
        <dbReference type="ARBA" id="ARBA00022801"/>
    </source>
</evidence>
<dbReference type="Proteomes" id="UP000054928">
    <property type="component" value="Unassembled WGS sequence"/>
</dbReference>
<keyword evidence="6" id="KW-1003">Cell membrane</keyword>
<evidence type="ECO:0000256" key="2">
    <source>
        <dbReference type="ARBA" id="ARBA00004191"/>
    </source>
</evidence>
<evidence type="ECO:0000256" key="16">
    <source>
        <dbReference type="ARBA" id="ARBA00037649"/>
    </source>
</evidence>
<evidence type="ECO:0000256" key="5">
    <source>
        <dbReference type="ARBA" id="ARBA00012780"/>
    </source>
</evidence>
<dbReference type="RefSeq" id="XP_024573553.1">
    <property type="nucleotide sequence ID" value="XM_024722481.1"/>
</dbReference>
<dbReference type="Pfam" id="PF00332">
    <property type="entry name" value="Glyco_hydro_17"/>
    <property type="match status" value="1"/>
</dbReference>
<keyword evidence="13" id="KW-0119">Carbohydrate metabolism</keyword>
<evidence type="ECO:0000259" key="21">
    <source>
        <dbReference type="SMART" id="SM00458"/>
    </source>
</evidence>
<keyword evidence="10" id="KW-0378">Hydrolase</keyword>